<evidence type="ECO:0000313" key="12">
    <source>
        <dbReference type="Proteomes" id="UP001501676"/>
    </source>
</evidence>
<dbReference type="EC" id="2.7.11.1" evidence="1"/>
<evidence type="ECO:0000256" key="3">
    <source>
        <dbReference type="ARBA" id="ARBA00022679"/>
    </source>
</evidence>
<evidence type="ECO:0000256" key="7">
    <source>
        <dbReference type="PROSITE-ProRule" id="PRU10141"/>
    </source>
</evidence>
<feature type="region of interest" description="Disordered" evidence="8">
    <location>
        <begin position="291"/>
        <end position="324"/>
    </location>
</feature>
<name>A0ABP6ST68_9ACTN</name>
<keyword evidence="4 7" id="KW-0547">Nucleotide-binding</keyword>
<evidence type="ECO:0000259" key="10">
    <source>
        <dbReference type="PROSITE" id="PS50011"/>
    </source>
</evidence>
<organism evidence="11 12">
    <name type="scientific">Cryptosporangium minutisporangium</name>
    <dbReference type="NCBI Taxonomy" id="113569"/>
    <lineage>
        <taxon>Bacteria</taxon>
        <taxon>Bacillati</taxon>
        <taxon>Actinomycetota</taxon>
        <taxon>Actinomycetes</taxon>
        <taxon>Cryptosporangiales</taxon>
        <taxon>Cryptosporangiaceae</taxon>
        <taxon>Cryptosporangium</taxon>
    </lineage>
</organism>
<dbReference type="Gene3D" id="3.30.200.20">
    <property type="entry name" value="Phosphorylase Kinase, domain 1"/>
    <property type="match status" value="1"/>
</dbReference>
<sequence length="532" mass="54677">MDAVGHLIGGRYRPIAEIGRGGMGVVWRALDERLGREVAVKALAVPPLSTDAERAAMVARAMQEARTAGALDHPNIVAVYDVVEEAGQPFIVMRLVRGHSLDRVVAAAGPLPPDIAARLGLTVLDALAAAHRAGVVHRDVKPANVLIQPDGTVLLSDFSIASALGGSARTAAGVLLGTPGYIAPERLIQGTAGPPADLFALGATLYVAVEGGEAFEAADALSGLFAVATAPHRPPVRAGALAPIIDGLLAKDPAQRPDADATAEALRAIAAPNGRAPGALLAATAALALGPDPPRPPLRPTSIEPMPPFVGAPAVGAPPGRPQRLLGPGRPRVVLAAAGAVLLLLLALAAYAITSLGDGKGSDLTATTADPTPSSSSSPTPSASPSASPPAGLSSDEAALWSGLPGRGIDKQTCRSGPDPDGSDVDATIVCDTVGALRTQVRFYRFESQQDFVSHFEEMNDDNPDGAEHYCANGGSEGYGDWGQRGTVACYWTDGGWWINWGDRDTLVGAELQDYDTDAVATWWRQNSALSG</sequence>
<evidence type="ECO:0000256" key="9">
    <source>
        <dbReference type="SAM" id="Phobius"/>
    </source>
</evidence>
<evidence type="ECO:0000256" key="6">
    <source>
        <dbReference type="ARBA" id="ARBA00022840"/>
    </source>
</evidence>
<evidence type="ECO:0000256" key="1">
    <source>
        <dbReference type="ARBA" id="ARBA00012513"/>
    </source>
</evidence>
<feature type="binding site" evidence="7">
    <location>
        <position position="41"/>
    </location>
    <ligand>
        <name>ATP</name>
        <dbReference type="ChEBI" id="CHEBI:30616"/>
    </ligand>
</feature>
<feature type="compositionally biased region" description="Low complexity" evidence="8">
    <location>
        <begin position="311"/>
        <end position="324"/>
    </location>
</feature>
<evidence type="ECO:0000256" key="4">
    <source>
        <dbReference type="ARBA" id="ARBA00022741"/>
    </source>
</evidence>
<keyword evidence="9" id="KW-1133">Transmembrane helix</keyword>
<keyword evidence="6 7" id="KW-0067">ATP-binding</keyword>
<evidence type="ECO:0000313" key="11">
    <source>
        <dbReference type="EMBL" id="GAA3383781.1"/>
    </source>
</evidence>
<gene>
    <name evidence="11" type="ORF">GCM10020369_11020</name>
</gene>
<dbReference type="PANTHER" id="PTHR43289:SF6">
    <property type="entry name" value="SERINE_THREONINE-PROTEIN KINASE NEKL-3"/>
    <property type="match status" value="1"/>
</dbReference>
<dbReference type="CDD" id="cd14014">
    <property type="entry name" value="STKc_PknB_like"/>
    <property type="match status" value="1"/>
</dbReference>
<keyword evidence="5 11" id="KW-0418">Kinase</keyword>
<dbReference type="Proteomes" id="UP001501676">
    <property type="component" value="Unassembled WGS sequence"/>
</dbReference>
<dbReference type="SMART" id="SM00220">
    <property type="entry name" value="S_TKc"/>
    <property type="match status" value="1"/>
</dbReference>
<keyword evidence="9" id="KW-0812">Transmembrane</keyword>
<dbReference type="Gene3D" id="1.10.510.10">
    <property type="entry name" value="Transferase(Phosphotransferase) domain 1"/>
    <property type="match status" value="1"/>
</dbReference>
<dbReference type="PANTHER" id="PTHR43289">
    <property type="entry name" value="MITOGEN-ACTIVATED PROTEIN KINASE KINASE KINASE 20-RELATED"/>
    <property type="match status" value="1"/>
</dbReference>
<feature type="compositionally biased region" description="Pro residues" evidence="8">
    <location>
        <begin position="291"/>
        <end position="310"/>
    </location>
</feature>
<evidence type="ECO:0000256" key="2">
    <source>
        <dbReference type="ARBA" id="ARBA00022527"/>
    </source>
</evidence>
<protein>
    <recommendedName>
        <fullName evidence="1">non-specific serine/threonine protein kinase</fullName>
        <ecNumber evidence="1">2.7.11.1</ecNumber>
    </recommendedName>
</protein>
<dbReference type="RefSeq" id="WP_345726862.1">
    <property type="nucleotide sequence ID" value="NZ_BAAAYN010000006.1"/>
</dbReference>
<feature type="region of interest" description="Disordered" evidence="8">
    <location>
        <begin position="359"/>
        <end position="402"/>
    </location>
</feature>
<dbReference type="PROSITE" id="PS00107">
    <property type="entry name" value="PROTEIN_KINASE_ATP"/>
    <property type="match status" value="1"/>
</dbReference>
<dbReference type="EMBL" id="BAAAYN010000006">
    <property type="protein sequence ID" value="GAA3383781.1"/>
    <property type="molecule type" value="Genomic_DNA"/>
</dbReference>
<keyword evidence="3" id="KW-0808">Transferase</keyword>
<dbReference type="PROSITE" id="PS50011">
    <property type="entry name" value="PROTEIN_KINASE_DOM"/>
    <property type="match status" value="1"/>
</dbReference>
<dbReference type="InterPro" id="IPR008271">
    <property type="entry name" value="Ser/Thr_kinase_AS"/>
</dbReference>
<keyword evidence="12" id="KW-1185">Reference proteome</keyword>
<keyword evidence="2" id="KW-0723">Serine/threonine-protein kinase</keyword>
<accession>A0ABP6ST68</accession>
<feature type="domain" description="Protein kinase" evidence="10">
    <location>
        <begin position="12"/>
        <end position="269"/>
    </location>
</feature>
<dbReference type="SUPFAM" id="SSF56112">
    <property type="entry name" value="Protein kinase-like (PK-like)"/>
    <property type="match status" value="1"/>
</dbReference>
<dbReference type="PROSITE" id="PS00108">
    <property type="entry name" value="PROTEIN_KINASE_ST"/>
    <property type="match status" value="1"/>
</dbReference>
<reference evidence="12" key="1">
    <citation type="journal article" date="2019" name="Int. J. Syst. Evol. Microbiol.">
        <title>The Global Catalogue of Microorganisms (GCM) 10K type strain sequencing project: providing services to taxonomists for standard genome sequencing and annotation.</title>
        <authorList>
            <consortium name="The Broad Institute Genomics Platform"/>
            <consortium name="The Broad Institute Genome Sequencing Center for Infectious Disease"/>
            <person name="Wu L."/>
            <person name="Ma J."/>
        </authorList>
    </citation>
    <scope>NUCLEOTIDE SEQUENCE [LARGE SCALE GENOMIC DNA]</scope>
    <source>
        <strain evidence="12">JCM 9458</strain>
    </source>
</reference>
<evidence type="ECO:0000256" key="5">
    <source>
        <dbReference type="ARBA" id="ARBA00022777"/>
    </source>
</evidence>
<keyword evidence="9" id="KW-0472">Membrane</keyword>
<dbReference type="GO" id="GO:0016301">
    <property type="term" value="F:kinase activity"/>
    <property type="evidence" value="ECO:0007669"/>
    <property type="project" value="UniProtKB-KW"/>
</dbReference>
<proteinExistence type="predicted"/>
<evidence type="ECO:0000256" key="8">
    <source>
        <dbReference type="SAM" id="MobiDB-lite"/>
    </source>
</evidence>
<comment type="caution">
    <text evidence="11">The sequence shown here is derived from an EMBL/GenBank/DDBJ whole genome shotgun (WGS) entry which is preliminary data.</text>
</comment>
<dbReference type="InterPro" id="IPR017441">
    <property type="entry name" value="Protein_kinase_ATP_BS"/>
</dbReference>
<feature type="transmembrane region" description="Helical" evidence="9">
    <location>
        <begin position="333"/>
        <end position="353"/>
    </location>
</feature>
<dbReference type="InterPro" id="IPR000719">
    <property type="entry name" value="Prot_kinase_dom"/>
</dbReference>
<feature type="compositionally biased region" description="Low complexity" evidence="8">
    <location>
        <begin position="362"/>
        <end position="395"/>
    </location>
</feature>
<dbReference type="InterPro" id="IPR011009">
    <property type="entry name" value="Kinase-like_dom_sf"/>
</dbReference>
<dbReference type="Pfam" id="PF00069">
    <property type="entry name" value="Pkinase"/>
    <property type="match status" value="1"/>
</dbReference>